<keyword evidence="1" id="KW-0812">Transmembrane</keyword>
<keyword evidence="1" id="KW-1133">Transmembrane helix</keyword>
<feature type="transmembrane region" description="Helical" evidence="1">
    <location>
        <begin position="103"/>
        <end position="126"/>
    </location>
</feature>
<name>A0A445N1C4_9BACT</name>
<proteinExistence type="predicted"/>
<evidence type="ECO:0000313" key="2">
    <source>
        <dbReference type="EMBL" id="SPD75499.1"/>
    </source>
</evidence>
<feature type="transmembrane region" description="Helical" evidence="1">
    <location>
        <begin position="239"/>
        <end position="260"/>
    </location>
</feature>
<accession>A0A445N1C4</accession>
<organism evidence="2">
    <name type="scientific">uncultured Desulfobacterium sp</name>
    <dbReference type="NCBI Taxonomy" id="201089"/>
    <lineage>
        <taxon>Bacteria</taxon>
        <taxon>Pseudomonadati</taxon>
        <taxon>Thermodesulfobacteriota</taxon>
        <taxon>Desulfobacteria</taxon>
        <taxon>Desulfobacterales</taxon>
        <taxon>Desulfobacteriaceae</taxon>
        <taxon>Desulfobacterium</taxon>
        <taxon>environmental samples</taxon>
    </lineage>
</organism>
<feature type="transmembrane region" description="Helical" evidence="1">
    <location>
        <begin position="61"/>
        <end position="83"/>
    </location>
</feature>
<keyword evidence="1" id="KW-0472">Membrane</keyword>
<dbReference type="AlphaFoldDB" id="A0A445N1C4"/>
<reference evidence="2" key="1">
    <citation type="submission" date="2018-01" db="EMBL/GenBank/DDBJ databases">
        <authorList>
            <person name="Regsiter A."/>
            <person name="William W."/>
        </authorList>
    </citation>
    <scope>NUCLEOTIDE SEQUENCE</scope>
    <source>
        <strain evidence="2">TRIP AH-1</strain>
    </source>
</reference>
<evidence type="ECO:0000256" key="1">
    <source>
        <dbReference type="SAM" id="Phobius"/>
    </source>
</evidence>
<evidence type="ECO:0008006" key="3">
    <source>
        <dbReference type="Google" id="ProtNLM"/>
    </source>
</evidence>
<sequence length="269" mass="30735">MSRVTEQLSSLGFATWTLVTLFLWFVIGTILCANQNFFAAFREMNMTLTRDWLFNQGHGSTFLKAWFIGLCLIMVVMGINLVFCSWNRILKIMRHRFSGAMLFMLVVHIIFGLVALGHLGGFMLGYKYDDVGLKKGETFSFEDDLQLKLLEVHFVDDAQVLNKTRRDIKNGEFHYKENFVEVALQKANQVLTHGRVYLLEPFHHGNLQVTLKRFTPPEADPSSSSTTPGVMVAIACNPILKVFLIIYPLMILGIGVHLVMTWQRPEKEN</sequence>
<gene>
    <name evidence="2" type="ORF">PITCH_A640042</name>
</gene>
<protein>
    <recommendedName>
        <fullName evidence="3">ResB-like domain-containing protein</fullName>
    </recommendedName>
</protein>
<dbReference type="EMBL" id="OJIN01000208">
    <property type="protein sequence ID" value="SPD75499.1"/>
    <property type="molecule type" value="Genomic_DNA"/>
</dbReference>
<feature type="transmembrane region" description="Helical" evidence="1">
    <location>
        <begin position="12"/>
        <end position="41"/>
    </location>
</feature>